<keyword evidence="2" id="KW-0813">Transport</keyword>
<dbReference type="Proteomes" id="UP001233172">
    <property type="component" value="Unassembled WGS sequence"/>
</dbReference>
<dbReference type="PANTHER" id="PTHR10582:SF2">
    <property type="entry name" value="INACTIVE"/>
    <property type="match status" value="1"/>
</dbReference>
<evidence type="ECO:0000256" key="11">
    <source>
        <dbReference type="SAM" id="Phobius"/>
    </source>
</evidence>
<feature type="transmembrane region" description="Helical" evidence="11">
    <location>
        <begin position="523"/>
        <end position="544"/>
    </location>
</feature>
<evidence type="ECO:0000256" key="8">
    <source>
        <dbReference type="ARBA" id="ARBA00023065"/>
    </source>
</evidence>
<reference evidence="12" key="1">
    <citation type="journal article" date="2023" name="PLoS Negl. Trop. Dis.">
        <title>A genome sequence for Biomphalaria pfeifferi, the major vector snail for the human-infecting parasite Schistosoma mansoni.</title>
        <authorList>
            <person name="Bu L."/>
            <person name="Lu L."/>
            <person name="Laidemitt M.R."/>
            <person name="Zhang S.M."/>
            <person name="Mutuku M."/>
            <person name="Mkoji G."/>
            <person name="Steinauer M."/>
            <person name="Loker E.S."/>
        </authorList>
    </citation>
    <scope>NUCLEOTIDE SEQUENCE</scope>
    <source>
        <strain evidence="12">KasaAsao</strain>
    </source>
</reference>
<feature type="compositionally biased region" description="Basic and acidic residues" evidence="10">
    <location>
        <begin position="781"/>
        <end position="790"/>
    </location>
</feature>
<protein>
    <submittedName>
        <fullName evidence="12">Transient receptor potential cation channel subfamily V member 5</fullName>
    </submittedName>
</protein>
<evidence type="ECO:0000256" key="4">
    <source>
        <dbReference type="ARBA" id="ARBA00022568"/>
    </source>
</evidence>
<keyword evidence="6" id="KW-0677">Repeat</keyword>
<keyword evidence="11" id="KW-0812">Transmembrane</keyword>
<evidence type="ECO:0000256" key="3">
    <source>
        <dbReference type="ARBA" id="ARBA00022475"/>
    </source>
</evidence>
<proteinExistence type="predicted"/>
<feature type="transmembrane region" description="Helical" evidence="11">
    <location>
        <begin position="589"/>
        <end position="611"/>
    </location>
</feature>
<dbReference type="Gene3D" id="1.25.40.20">
    <property type="entry name" value="Ankyrin repeat-containing domain"/>
    <property type="match status" value="1"/>
</dbReference>
<keyword evidence="8" id="KW-0406">Ion transport</keyword>
<evidence type="ECO:0000256" key="9">
    <source>
        <dbReference type="ARBA" id="ARBA00023303"/>
    </source>
</evidence>
<feature type="transmembrane region" description="Helical" evidence="11">
    <location>
        <begin position="550"/>
        <end position="568"/>
    </location>
</feature>
<feature type="transmembrane region" description="Helical" evidence="11">
    <location>
        <begin position="699"/>
        <end position="718"/>
    </location>
</feature>
<comment type="caution">
    <text evidence="12">The sequence shown here is derived from an EMBL/GenBank/DDBJ whole genome shotgun (WGS) entry which is preliminary data.</text>
</comment>
<dbReference type="InterPro" id="IPR036770">
    <property type="entry name" value="Ankyrin_rpt-contain_sf"/>
</dbReference>
<keyword evidence="11" id="KW-0472">Membrane</keyword>
<dbReference type="InterPro" id="IPR024862">
    <property type="entry name" value="TRPV"/>
</dbReference>
<dbReference type="EMBL" id="JASAOG010000012">
    <property type="protein sequence ID" value="KAK0065798.1"/>
    <property type="molecule type" value="Genomic_DNA"/>
</dbReference>
<comment type="subcellular location">
    <subcellularLocation>
        <location evidence="1">Cell membrane</location>
        <topology evidence="1">Multi-pass membrane protein</topology>
    </subcellularLocation>
</comment>
<dbReference type="GO" id="GO:0098703">
    <property type="term" value="P:calcium ion import across plasma membrane"/>
    <property type="evidence" value="ECO:0007669"/>
    <property type="project" value="TreeGrafter"/>
</dbReference>
<accession>A0AAD8C532</accession>
<dbReference type="SMART" id="SM00248">
    <property type="entry name" value="ANK"/>
    <property type="match status" value="3"/>
</dbReference>
<keyword evidence="4" id="KW-0109">Calcium transport</keyword>
<keyword evidence="13" id="KW-1185">Reference proteome</keyword>
<evidence type="ECO:0000256" key="2">
    <source>
        <dbReference type="ARBA" id="ARBA00022448"/>
    </source>
</evidence>
<evidence type="ECO:0000256" key="7">
    <source>
        <dbReference type="ARBA" id="ARBA00022837"/>
    </source>
</evidence>
<keyword evidence="3" id="KW-1003">Cell membrane</keyword>
<sequence length="817" mass="94485">MCCIIEPFKTSIAAEVDYAKEDDEVKAIYEAIKSDNDNTVDLSQTKKNASQDQNEGYKGLCALREFIKSRDEVEVSNRLRTFYSRTYEVYTEETKTEGSRDRLIHTAALFSRDSSIIELLTNYCPTLITTKRTGGYAGQTALHITIFKEKFKATEILLKAAMSNNLYNKVWSARATGPNFKNNIMMGETVFSVAVLTLKPKMVDLLLRYGAPIEEVNSKGDNVIHTLIKYAALKPDSIPKIIKMLKHLRKKTIKDPDKTDTLIAKLWFGENENLETPLKLSVSRGLVDVFNALMKMKFIFYFPCENDGSFDLRFFDITEIDHINQLEYTKNKLEKTRISSSCCPSCSFSCYSCCPRCTSCCTCCSCYCCSSCFFVKKRISITEKLCDLEWETALPFIDDYKVPIIKAVLSKRYNNKSLKFVYILYAFNHLIMLLLFTISIFYRKYVANTKCSDSCRNEYIVSQVVPWILMVYGLAMIALEFVRCLGLKKIDLVFKPYKKRQGEREFLKEIGRRLIMRYHQNDLYRIGQLVFGVCLVVDCFMFNVQKDDKNDLTVTALFSGVWFTFFFFKGLDKFSIYTVMFQKVIMGDMFRFGIWIVIEFTAFCFAMYIVLRDNINGGVEEFSTFTNTTLTMFSYMLGLKDLSFLDQVDETSQHLVAIIYVLCIIVTYILLINSLIAMMSKNAEDTFKHRKSMILLQKFSVVLYLDAILFIFCLQKPINERLSSGTISNFRKENLRKDRFYLAIKTENSGKFKRQSKDGSSLRNLALRDFKNDLLPTKHTISKERKKMNGEDSQNETEYDPRIPDYSDPVLDIDSQR</sequence>
<feature type="transmembrane region" description="Helical" evidence="11">
    <location>
        <begin position="464"/>
        <end position="482"/>
    </location>
</feature>
<evidence type="ECO:0000313" key="12">
    <source>
        <dbReference type="EMBL" id="KAK0065798.1"/>
    </source>
</evidence>
<dbReference type="InterPro" id="IPR002110">
    <property type="entry name" value="Ankyrin_rpt"/>
</dbReference>
<dbReference type="GO" id="GO:0005886">
    <property type="term" value="C:plasma membrane"/>
    <property type="evidence" value="ECO:0007669"/>
    <property type="project" value="UniProtKB-SubCell"/>
</dbReference>
<evidence type="ECO:0000256" key="5">
    <source>
        <dbReference type="ARBA" id="ARBA00022673"/>
    </source>
</evidence>
<dbReference type="PANTHER" id="PTHR10582">
    <property type="entry name" value="TRANSIENT RECEPTOR POTENTIAL ION CHANNEL PROTEIN"/>
    <property type="match status" value="1"/>
</dbReference>
<name>A0AAD8C532_BIOPF</name>
<evidence type="ECO:0000313" key="13">
    <source>
        <dbReference type="Proteomes" id="UP001233172"/>
    </source>
</evidence>
<gene>
    <name evidence="12" type="ORF">Bpfe_004595</name>
</gene>
<feature type="transmembrane region" description="Helical" evidence="11">
    <location>
        <begin position="655"/>
        <end position="678"/>
    </location>
</feature>
<reference evidence="12" key="2">
    <citation type="submission" date="2023-04" db="EMBL/GenBank/DDBJ databases">
        <authorList>
            <person name="Bu L."/>
            <person name="Lu L."/>
            <person name="Laidemitt M.R."/>
            <person name="Zhang S.M."/>
            <person name="Mutuku M."/>
            <person name="Mkoji G."/>
            <person name="Steinauer M."/>
            <person name="Loker E.S."/>
        </authorList>
    </citation>
    <scope>NUCLEOTIDE SEQUENCE</scope>
    <source>
        <strain evidence="12">KasaAsao</strain>
        <tissue evidence="12">Whole Snail</tissue>
    </source>
</reference>
<keyword evidence="7" id="KW-0106">Calcium</keyword>
<dbReference type="AlphaFoldDB" id="A0AAD8C532"/>
<keyword evidence="12" id="KW-0675">Receptor</keyword>
<evidence type="ECO:0000256" key="6">
    <source>
        <dbReference type="ARBA" id="ARBA00022737"/>
    </source>
</evidence>
<feature type="transmembrane region" description="Helical" evidence="11">
    <location>
        <begin position="420"/>
        <end position="442"/>
    </location>
</feature>
<dbReference type="SUPFAM" id="SSF48403">
    <property type="entry name" value="Ankyrin repeat"/>
    <property type="match status" value="1"/>
</dbReference>
<organism evidence="12 13">
    <name type="scientific">Biomphalaria pfeifferi</name>
    <name type="common">Bloodfluke planorb</name>
    <name type="synonym">Freshwater snail</name>
    <dbReference type="NCBI Taxonomy" id="112525"/>
    <lineage>
        <taxon>Eukaryota</taxon>
        <taxon>Metazoa</taxon>
        <taxon>Spiralia</taxon>
        <taxon>Lophotrochozoa</taxon>
        <taxon>Mollusca</taxon>
        <taxon>Gastropoda</taxon>
        <taxon>Heterobranchia</taxon>
        <taxon>Euthyneura</taxon>
        <taxon>Panpulmonata</taxon>
        <taxon>Hygrophila</taxon>
        <taxon>Lymnaeoidea</taxon>
        <taxon>Planorbidae</taxon>
        <taxon>Biomphalaria</taxon>
    </lineage>
</organism>
<keyword evidence="11" id="KW-1133">Transmembrane helix</keyword>
<dbReference type="GO" id="GO:0005262">
    <property type="term" value="F:calcium channel activity"/>
    <property type="evidence" value="ECO:0007669"/>
    <property type="project" value="UniProtKB-KW"/>
</dbReference>
<evidence type="ECO:0000256" key="10">
    <source>
        <dbReference type="SAM" id="MobiDB-lite"/>
    </source>
</evidence>
<feature type="region of interest" description="Disordered" evidence="10">
    <location>
        <begin position="776"/>
        <end position="817"/>
    </location>
</feature>
<evidence type="ECO:0000256" key="1">
    <source>
        <dbReference type="ARBA" id="ARBA00004651"/>
    </source>
</evidence>
<keyword evidence="9" id="KW-0407">Ion channel</keyword>
<keyword evidence="5" id="KW-0107">Calcium channel</keyword>